<sequence length="411" mass="41639">MSPSRRVTLRRRRLAVASVLLVVLGGVGYVGATTLAPVPESAATIVQPAALTQPAAALVWPTFGESAIGAVGFPGVLASSGEQDTVPIASITKMVTALVILDAKPLGAGEDGPAITFTDADVDIYYEVIAENGSVAPVVAGMELTQRQAFEAMLLPSANNYAASLAVWAFGSTDGYLAAAKTWLADNSLSQTSVADTSGISSSSVSTPADLVEIGKLVIGHPALAEIVALPSAVLPVIGTITNTNKLLGRDGVDGIKTGTTDIAGACLLFSTDFTVGDNTVTLVGVMLGGDTHSELNSAIAALIQSVQPGFHDVVLAEAGTVYGSYRTQWGDVSDIVAARAASALVWSDSPISGSATATDLQLGRAGDDVGELSFAIGTGSPVTVPLELQDSVTDPGPAWRMGHPGELAAG</sequence>
<dbReference type="AlphaFoldDB" id="A0A1I2Z385"/>
<gene>
    <name evidence="4" type="ORF">E3O11_14010</name>
    <name evidence="3" type="ORF">SAMN05216274_103111</name>
</gene>
<dbReference type="Proteomes" id="UP000297963">
    <property type="component" value="Unassembled WGS sequence"/>
</dbReference>
<dbReference type="STRING" id="995038.SAMN05216274_103111"/>
<evidence type="ECO:0000256" key="1">
    <source>
        <dbReference type="SAM" id="MobiDB-lite"/>
    </source>
</evidence>
<dbReference type="Gene3D" id="3.40.710.10">
    <property type="entry name" value="DD-peptidase/beta-lactamase superfamily"/>
    <property type="match status" value="1"/>
</dbReference>
<dbReference type="EMBL" id="FOPW01000003">
    <property type="protein sequence ID" value="SFH32160.1"/>
    <property type="molecule type" value="Genomic_DNA"/>
</dbReference>
<dbReference type="GO" id="GO:0009002">
    <property type="term" value="F:serine-type D-Ala-D-Ala carboxypeptidase activity"/>
    <property type="evidence" value="ECO:0007669"/>
    <property type="project" value="InterPro"/>
</dbReference>
<dbReference type="GO" id="GO:0006508">
    <property type="term" value="P:proteolysis"/>
    <property type="evidence" value="ECO:0007669"/>
    <property type="project" value="InterPro"/>
</dbReference>
<dbReference type="InterPro" id="IPR001967">
    <property type="entry name" value="Peptidase_S11_N"/>
</dbReference>
<reference evidence="3 5" key="1">
    <citation type="submission" date="2016-10" db="EMBL/GenBank/DDBJ databases">
        <authorList>
            <person name="Varghese N."/>
            <person name="Submissions S."/>
        </authorList>
    </citation>
    <scope>NUCLEOTIDE SEQUENCE [LARGE SCALE GENOMIC DNA]</scope>
    <source>
        <strain evidence="3 5">GMCC 1.11211</strain>
    </source>
</reference>
<feature type="domain" description="Peptidase S11 D-alanyl-D-alanine carboxypeptidase A N-terminal" evidence="2">
    <location>
        <begin position="76"/>
        <end position="289"/>
    </location>
</feature>
<organism evidence="4 6">
    <name type="scientific">Cryobacterium levicorallinum</name>
    <dbReference type="NCBI Taxonomy" id="995038"/>
    <lineage>
        <taxon>Bacteria</taxon>
        <taxon>Bacillati</taxon>
        <taxon>Actinomycetota</taxon>
        <taxon>Actinomycetes</taxon>
        <taxon>Micrococcales</taxon>
        <taxon>Microbacteriaceae</taxon>
        <taxon>Cryobacterium</taxon>
    </lineage>
</organism>
<comment type="caution">
    <text evidence="4">The sequence shown here is derived from an EMBL/GenBank/DDBJ whole genome shotgun (WGS) entry which is preliminary data.</text>
</comment>
<dbReference type="Proteomes" id="UP000199681">
    <property type="component" value="Unassembled WGS sequence"/>
</dbReference>
<reference evidence="4 6" key="2">
    <citation type="submission" date="2019-03" db="EMBL/GenBank/DDBJ databases">
        <title>Genomics of glacier-inhabiting Cryobacterium strains.</title>
        <authorList>
            <person name="Liu Q."/>
            <person name="Xin Y.-H."/>
        </authorList>
    </citation>
    <scope>NUCLEOTIDE SEQUENCE [LARGE SCALE GENOMIC DNA]</scope>
    <source>
        <strain evidence="4 6">Hh34</strain>
    </source>
</reference>
<proteinExistence type="predicted"/>
<evidence type="ECO:0000313" key="5">
    <source>
        <dbReference type="Proteomes" id="UP000199681"/>
    </source>
</evidence>
<dbReference type="SUPFAM" id="SSF56601">
    <property type="entry name" value="beta-lactamase/transpeptidase-like"/>
    <property type="match status" value="1"/>
</dbReference>
<keyword evidence="4" id="KW-0645">Protease</keyword>
<name>A0A1I2Z385_9MICO</name>
<keyword evidence="4" id="KW-0121">Carboxypeptidase</keyword>
<feature type="region of interest" description="Disordered" evidence="1">
    <location>
        <begin position="390"/>
        <end position="411"/>
    </location>
</feature>
<dbReference type="EMBL" id="SOFE01000023">
    <property type="protein sequence ID" value="TFB82943.1"/>
    <property type="molecule type" value="Genomic_DNA"/>
</dbReference>
<evidence type="ECO:0000313" key="3">
    <source>
        <dbReference type="EMBL" id="SFH32160.1"/>
    </source>
</evidence>
<keyword evidence="5" id="KW-1185">Reference proteome</keyword>
<dbReference type="InterPro" id="IPR012338">
    <property type="entry name" value="Beta-lactam/transpept-like"/>
</dbReference>
<evidence type="ECO:0000313" key="6">
    <source>
        <dbReference type="Proteomes" id="UP000297963"/>
    </source>
</evidence>
<dbReference type="Pfam" id="PF00768">
    <property type="entry name" value="Peptidase_S11"/>
    <property type="match status" value="1"/>
</dbReference>
<evidence type="ECO:0000259" key="2">
    <source>
        <dbReference type="Pfam" id="PF00768"/>
    </source>
</evidence>
<evidence type="ECO:0000313" key="4">
    <source>
        <dbReference type="EMBL" id="TFB82943.1"/>
    </source>
</evidence>
<protein>
    <submittedName>
        <fullName evidence="3 4">D-alanyl-D-alanine carboxypeptidase</fullName>
    </submittedName>
</protein>
<accession>A0A1I2Z385</accession>
<dbReference type="RefSeq" id="WP_092448582.1">
    <property type="nucleotide sequence ID" value="NZ_BKAC01000001.1"/>
</dbReference>
<keyword evidence="4" id="KW-0378">Hydrolase</keyword>